<dbReference type="Gene3D" id="1.25.40.10">
    <property type="entry name" value="Tetratricopeptide repeat domain"/>
    <property type="match status" value="1"/>
</dbReference>
<dbReference type="InterPro" id="IPR011990">
    <property type="entry name" value="TPR-like_helical_dom_sf"/>
</dbReference>
<evidence type="ECO:0000259" key="2">
    <source>
        <dbReference type="PROSITE" id="PS50119"/>
    </source>
</evidence>
<dbReference type="AlphaFoldDB" id="A0A418Y2D3"/>
<name>A0A418Y2D3_9GAMM</name>
<feature type="transmembrane region" description="Helical" evidence="1">
    <location>
        <begin position="232"/>
        <end position="256"/>
    </location>
</feature>
<feature type="transmembrane region" description="Helical" evidence="1">
    <location>
        <begin position="73"/>
        <end position="91"/>
    </location>
</feature>
<dbReference type="OrthoDB" id="5698243at2"/>
<organism evidence="3 4">
    <name type="scientific">Alcanivorax profundi</name>
    <dbReference type="NCBI Taxonomy" id="2338368"/>
    <lineage>
        <taxon>Bacteria</taxon>
        <taxon>Pseudomonadati</taxon>
        <taxon>Pseudomonadota</taxon>
        <taxon>Gammaproteobacteria</taxon>
        <taxon>Oceanospirillales</taxon>
        <taxon>Alcanivoracaceae</taxon>
        <taxon>Alcanivorax</taxon>
    </lineage>
</organism>
<dbReference type="EMBL" id="QYYA01000001">
    <property type="protein sequence ID" value="RJG19698.1"/>
    <property type="molecule type" value="Genomic_DNA"/>
</dbReference>
<keyword evidence="1" id="KW-0812">Transmembrane</keyword>
<gene>
    <name evidence="3" type="ORF">D4A39_02255</name>
</gene>
<feature type="transmembrane region" description="Helical" evidence="1">
    <location>
        <begin position="196"/>
        <end position="220"/>
    </location>
</feature>
<dbReference type="PROSITE" id="PS50119">
    <property type="entry name" value="ZF_BBOX"/>
    <property type="match status" value="1"/>
</dbReference>
<keyword evidence="4" id="KW-1185">Reference proteome</keyword>
<protein>
    <recommendedName>
        <fullName evidence="2">B box-type domain-containing protein</fullName>
    </recommendedName>
</protein>
<dbReference type="GO" id="GO:0008270">
    <property type="term" value="F:zinc ion binding"/>
    <property type="evidence" value="ECO:0007669"/>
    <property type="project" value="InterPro"/>
</dbReference>
<evidence type="ECO:0000313" key="4">
    <source>
        <dbReference type="Proteomes" id="UP000283734"/>
    </source>
</evidence>
<feature type="transmembrane region" description="Helical" evidence="1">
    <location>
        <begin position="97"/>
        <end position="116"/>
    </location>
</feature>
<dbReference type="RefSeq" id="WP_119917416.1">
    <property type="nucleotide sequence ID" value="NZ_QYYA01000001.1"/>
</dbReference>
<sequence>MEACGYHSRKPASWVCEGCNKPYCTQCVPGGEANFAAGQPRCPLCSQRLEWRGDGQPGLPFWKRSKDILRYPVQLPALWLVLLFGGANAAIGGLPTLLLFLFVAMLLSVYSLLVIADVAGDKWTPPSPMDAISEGGLLVRQIGVMLVLFVGPALLAGVSMVLTLGLLALAALILPAVLMILAVSRSLRSALNPLRWLQLIVTVGGSYLLLWLAVMAVSAAPAMLESGDATAPLVFVGGVFSAYTTLVAAAMMGALLNEKARELGLAADEDRGRSLSADDYEVAESLGIAHIYAQEGRLEDALRLINRGLGTAPMHQELNWRRLRLLRLLGKEKPWKEHLMRFIRAQHSMGNQGTAVQIWLEALQQESGMRLEDDPALSVSLARSLHERGRVPEARRLLVNMHKWSPGFSGLAEAYLLLAHLYLEEGDAGTAGKLLGFVKRQSPGTLESDEGTQVLSLFHRLSSPQSVH</sequence>
<keyword evidence="1" id="KW-1133">Transmembrane helix</keyword>
<evidence type="ECO:0000313" key="3">
    <source>
        <dbReference type="EMBL" id="RJG19698.1"/>
    </source>
</evidence>
<evidence type="ECO:0000256" key="1">
    <source>
        <dbReference type="SAM" id="Phobius"/>
    </source>
</evidence>
<feature type="transmembrane region" description="Helical" evidence="1">
    <location>
        <begin position="161"/>
        <end position="184"/>
    </location>
</feature>
<keyword evidence="1" id="KW-0472">Membrane</keyword>
<dbReference type="SUPFAM" id="SSF48452">
    <property type="entry name" value="TPR-like"/>
    <property type="match status" value="1"/>
</dbReference>
<feature type="domain" description="B box-type" evidence="2">
    <location>
        <begin position="1"/>
        <end position="44"/>
    </location>
</feature>
<reference evidence="3 4" key="1">
    <citation type="submission" date="2018-09" db="EMBL/GenBank/DDBJ databases">
        <title>Alcanivorax profundi sp. nov., isolated from 1000 m-depth seawater of the Mariana Trench.</title>
        <authorList>
            <person name="Liu J."/>
        </authorList>
    </citation>
    <scope>NUCLEOTIDE SEQUENCE [LARGE SCALE GENOMIC DNA]</scope>
    <source>
        <strain evidence="3 4">MTEO17</strain>
    </source>
</reference>
<feature type="transmembrane region" description="Helical" evidence="1">
    <location>
        <begin position="137"/>
        <end position="155"/>
    </location>
</feature>
<proteinExistence type="predicted"/>
<dbReference type="InterPro" id="IPR000315">
    <property type="entry name" value="Znf_B-box"/>
</dbReference>
<comment type="caution">
    <text evidence="3">The sequence shown here is derived from an EMBL/GenBank/DDBJ whole genome shotgun (WGS) entry which is preliminary data.</text>
</comment>
<dbReference type="Proteomes" id="UP000283734">
    <property type="component" value="Unassembled WGS sequence"/>
</dbReference>
<accession>A0A418Y2D3</accession>